<protein>
    <recommendedName>
        <fullName evidence="2">DUF8021 domain-containing protein</fullName>
    </recommendedName>
</protein>
<reference evidence="3" key="1">
    <citation type="journal article" date="2020" name="Stud. Mycol.">
        <title>101 Dothideomycetes genomes: a test case for predicting lifestyles and emergence of pathogens.</title>
        <authorList>
            <person name="Haridas S."/>
            <person name="Albert R."/>
            <person name="Binder M."/>
            <person name="Bloem J."/>
            <person name="Labutti K."/>
            <person name="Salamov A."/>
            <person name="Andreopoulos B."/>
            <person name="Baker S."/>
            <person name="Barry K."/>
            <person name="Bills G."/>
            <person name="Bluhm B."/>
            <person name="Cannon C."/>
            <person name="Castanera R."/>
            <person name="Culley D."/>
            <person name="Daum C."/>
            <person name="Ezra D."/>
            <person name="Gonzalez J."/>
            <person name="Henrissat B."/>
            <person name="Kuo A."/>
            <person name="Liang C."/>
            <person name="Lipzen A."/>
            <person name="Lutzoni F."/>
            <person name="Magnuson J."/>
            <person name="Mondo S."/>
            <person name="Nolan M."/>
            <person name="Ohm R."/>
            <person name="Pangilinan J."/>
            <person name="Park H.-J."/>
            <person name="Ramirez L."/>
            <person name="Alfaro M."/>
            <person name="Sun H."/>
            <person name="Tritt A."/>
            <person name="Yoshinaga Y."/>
            <person name="Zwiers L.-H."/>
            <person name="Turgeon B."/>
            <person name="Goodwin S."/>
            <person name="Spatafora J."/>
            <person name="Crous P."/>
            <person name="Grigoriev I."/>
        </authorList>
    </citation>
    <scope>NUCLEOTIDE SEQUENCE</scope>
    <source>
        <strain evidence="3">CBS 115976</strain>
    </source>
</reference>
<evidence type="ECO:0000256" key="1">
    <source>
        <dbReference type="SAM" id="SignalP"/>
    </source>
</evidence>
<keyword evidence="1" id="KW-0732">Signal</keyword>
<sequence>MVKLLTLSALLATHVAAECTRESLQKHADTYISSLKAGSGLQASTYTEQFKPSSLAKGIHSKPIKVGLTRHLLDTTACATFSEINAPENTPPMVIVTQTRYTDNKVSKMETLYTTKENGWIADPAVFASYAAKESRPMIPEGQRDTRAVIQSIADAYFDRFANQSVPVPHASPCERLEGMMHVAPDCTAGIPKGNMKMTNRRYVIDEAYGTVDAFVNFGGGMPDSHEFRVEGGKLKYVHAVTVAKS</sequence>
<feature type="domain" description="DUF8021" evidence="2">
    <location>
        <begin position="143"/>
        <end position="242"/>
    </location>
</feature>
<gene>
    <name evidence="3" type="ORF">BT63DRAFT_161502</name>
</gene>
<keyword evidence="4" id="KW-1185">Reference proteome</keyword>
<dbReference type="AlphaFoldDB" id="A0A6A6UMV7"/>
<name>A0A6A6UMV7_9PEZI</name>
<dbReference type="Proteomes" id="UP000799302">
    <property type="component" value="Unassembled WGS sequence"/>
</dbReference>
<feature type="chain" id="PRO_5025523615" description="DUF8021 domain-containing protein" evidence="1">
    <location>
        <begin position="18"/>
        <end position="246"/>
    </location>
</feature>
<evidence type="ECO:0000313" key="3">
    <source>
        <dbReference type="EMBL" id="KAF2673615.1"/>
    </source>
</evidence>
<evidence type="ECO:0000259" key="2">
    <source>
        <dbReference type="Pfam" id="PF26061"/>
    </source>
</evidence>
<accession>A0A6A6UMV7</accession>
<proteinExistence type="predicted"/>
<dbReference type="InterPro" id="IPR058334">
    <property type="entry name" value="DUF8021"/>
</dbReference>
<dbReference type="OrthoDB" id="3504677at2759"/>
<dbReference type="EMBL" id="MU004231">
    <property type="protein sequence ID" value="KAF2673615.1"/>
    <property type="molecule type" value="Genomic_DNA"/>
</dbReference>
<evidence type="ECO:0000313" key="4">
    <source>
        <dbReference type="Proteomes" id="UP000799302"/>
    </source>
</evidence>
<feature type="signal peptide" evidence="1">
    <location>
        <begin position="1"/>
        <end position="17"/>
    </location>
</feature>
<organism evidence="3 4">
    <name type="scientific">Microthyrium microscopicum</name>
    <dbReference type="NCBI Taxonomy" id="703497"/>
    <lineage>
        <taxon>Eukaryota</taxon>
        <taxon>Fungi</taxon>
        <taxon>Dikarya</taxon>
        <taxon>Ascomycota</taxon>
        <taxon>Pezizomycotina</taxon>
        <taxon>Dothideomycetes</taxon>
        <taxon>Dothideomycetes incertae sedis</taxon>
        <taxon>Microthyriales</taxon>
        <taxon>Microthyriaceae</taxon>
        <taxon>Microthyrium</taxon>
    </lineage>
</organism>
<dbReference type="Pfam" id="PF26061">
    <property type="entry name" value="DUF8021"/>
    <property type="match status" value="1"/>
</dbReference>